<keyword evidence="2" id="KW-1185">Reference proteome</keyword>
<gene>
    <name evidence="1" type="ORF">K4L44_07780</name>
</gene>
<name>A0AC61NPB4_9BACT</name>
<dbReference type="EMBL" id="CP081303">
    <property type="protein sequence ID" value="QZE15722.1"/>
    <property type="molecule type" value="Genomic_DNA"/>
</dbReference>
<protein>
    <submittedName>
        <fullName evidence="1">MoxR family ATPase</fullName>
    </submittedName>
</protein>
<dbReference type="Proteomes" id="UP000826212">
    <property type="component" value="Chromosome"/>
</dbReference>
<reference evidence="1" key="1">
    <citation type="submission" date="2021-08" db="EMBL/GenBank/DDBJ databases">
        <title>Novel anaerobic bacterium isolated from sea squirt in East Sea, Republic of Korea.</title>
        <authorList>
            <person name="Nguyen T.H."/>
            <person name="Li Z."/>
            <person name="Lee Y.-J."/>
            <person name="Ko J."/>
            <person name="Kim S.-G."/>
        </authorList>
    </citation>
    <scope>NUCLEOTIDE SEQUENCE</scope>
    <source>
        <strain evidence="1">KCTC 25031</strain>
    </source>
</reference>
<evidence type="ECO:0000313" key="2">
    <source>
        <dbReference type="Proteomes" id="UP000826212"/>
    </source>
</evidence>
<organism evidence="1 2">
    <name type="scientific">Halosquirtibacter laminarini</name>
    <dbReference type="NCBI Taxonomy" id="3374600"/>
    <lineage>
        <taxon>Bacteria</taxon>
        <taxon>Pseudomonadati</taxon>
        <taxon>Bacteroidota</taxon>
        <taxon>Bacteroidia</taxon>
        <taxon>Marinilabiliales</taxon>
        <taxon>Prolixibacteraceae</taxon>
        <taxon>Halosquirtibacter</taxon>
    </lineage>
</organism>
<evidence type="ECO:0000313" key="1">
    <source>
        <dbReference type="EMBL" id="QZE15722.1"/>
    </source>
</evidence>
<sequence>MKSKCSEILDYVGWLKSQVIGQDELVESMVITLLTDANLLIEGMPGLAKTHTVKSFSRGLGLLMNRVQFTPDLLPSDITGTEVYQPDGENPFIFNQGPVFCNILLADEINRAPAKVQSALLEAMEEKQVTVGGKSYNLSDPFMVFATQNPIEQEGTFPLPEAQTDRFLMKAIVSYTSKSQERVIVEKIRMHAFKESQYNLSKEVIDDAKVSVDKMHVDENITDYMIRLVDATRNIADYDSSMESWIRYGASPRGSIALDAASRAVAFLNGRDYVTPDDVRQVVHRVLRHRIMLTYKALAKRITTDSVIDKLLASVLIN</sequence>
<proteinExistence type="predicted"/>
<accession>A0AC61NPB4</accession>